<evidence type="ECO:0000256" key="6">
    <source>
        <dbReference type="ARBA" id="ARBA00022679"/>
    </source>
</evidence>
<name>A0A212RFN0_RHOAC</name>
<evidence type="ECO:0000256" key="10">
    <source>
        <dbReference type="ARBA" id="ARBA00033381"/>
    </source>
</evidence>
<evidence type="ECO:0000313" key="14">
    <source>
        <dbReference type="EMBL" id="SNB70990.1"/>
    </source>
</evidence>
<evidence type="ECO:0000256" key="3">
    <source>
        <dbReference type="ARBA" id="ARBA00010008"/>
    </source>
</evidence>
<dbReference type="PANTHER" id="PTHR13693">
    <property type="entry name" value="CLASS II AMINOTRANSFERASE/8-AMINO-7-OXONONANOATE SYNTHASE"/>
    <property type="match status" value="1"/>
</dbReference>
<dbReference type="InterPro" id="IPR015424">
    <property type="entry name" value="PyrdxlP-dep_Trfase"/>
</dbReference>
<dbReference type="Proteomes" id="UP000198418">
    <property type="component" value="Unassembled WGS sequence"/>
</dbReference>
<feature type="domain" description="Aminotransferase class I/classII large" evidence="13">
    <location>
        <begin position="40"/>
        <end position="385"/>
    </location>
</feature>
<dbReference type="GO" id="GO:0009102">
    <property type="term" value="P:biotin biosynthetic process"/>
    <property type="evidence" value="ECO:0007669"/>
    <property type="project" value="UniProtKB-KW"/>
</dbReference>
<proteinExistence type="inferred from homology"/>
<comment type="catalytic activity">
    <reaction evidence="11">
        <text>6-carboxyhexanoyl-[ACP] + L-alanine + H(+) = (8S)-8-amino-7-oxononanoate + holo-[ACP] + CO2</text>
        <dbReference type="Rhea" id="RHEA:42288"/>
        <dbReference type="Rhea" id="RHEA-COMP:9685"/>
        <dbReference type="Rhea" id="RHEA-COMP:9955"/>
        <dbReference type="ChEBI" id="CHEBI:15378"/>
        <dbReference type="ChEBI" id="CHEBI:16526"/>
        <dbReference type="ChEBI" id="CHEBI:57972"/>
        <dbReference type="ChEBI" id="CHEBI:64479"/>
        <dbReference type="ChEBI" id="CHEBI:78846"/>
        <dbReference type="ChEBI" id="CHEBI:149468"/>
        <dbReference type="EC" id="2.3.1.47"/>
    </reaction>
</comment>
<evidence type="ECO:0000256" key="11">
    <source>
        <dbReference type="ARBA" id="ARBA00047715"/>
    </source>
</evidence>
<dbReference type="PANTHER" id="PTHR13693:SF100">
    <property type="entry name" value="8-AMINO-7-OXONONANOATE SYNTHASE"/>
    <property type="match status" value="1"/>
</dbReference>
<dbReference type="InterPro" id="IPR001917">
    <property type="entry name" value="Aminotrans_II_pyridoxalP_BS"/>
</dbReference>
<comment type="subunit">
    <text evidence="4">Homodimer.</text>
</comment>
<dbReference type="Gene3D" id="3.90.1150.10">
    <property type="entry name" value="Aspartate Aminotransferase, domain 1"/>
    <property type="match status" value="1"/>
</dbReference>
<accession>A0A212RFN0</accession>
<evidence type="ECO:0000256" key="7">
    <source>
        <dbReference type="ARBA" id="ARBA00022756"/>
    </source>
</evidence>
<dbReference type="GO" id="GO:0030170">
    <property type="term" value="F:pyridoxal phosphate binding"/>
    <property type="evidence" value="ECO:0007669"/>
    <property type="project" value="InterPro"/>
</dbReference>
<evidence type="ECO:0000256" key="9">
    <source>
        <dbReference type="ARBA" id="ARBA00032610"/>
    </source>
</evidence>
<dbReference type="GO" id="GO:0008710">
    <property type="term" value="F:8-amino-7-oxononanoate synthase activity"/>
    <property type="evidence" value="ECO:0007669"/>
    <property type="project" value="UniProtKB-EC"/>
</dbReference>
<evidence type="ECO:0000256" key="8">
    <source>
        <dbReference type="ARBA" id="ARBA00022898"/>
    </source>
</evidence>
<comment type="similarity">
    <text evidence="3">Belongs to the class-II pyridoxal-phosphate-dependent aminotransferase family. BioF subfamily.</text>
</comment>
<organism evidence="14 15">
    <name type="scientific">Rhodoblastus acidophilus</name>
    <name type="common">Rhodopseudomonas acidophila</name>
    <dbReference type="NCBI Taxonomy" id="1074"/>
    <lineage>
        <taxon>Bacteria</taxon>
        <taxon>Pseudomonadati</taxon>
        <taxon>Pseudomonadota</taxon>
        <taxon>Alphaproteobacteria</taxon>
        <taxon>Hyphomicrobiales</taxon>
        <taxon>Rhodoblastaceae</taxon>
        <taxon>Rhodoblastus</taxon>
    </lineage>
</organism>
<dbReference type="OrthoDB" id="9807157at2"/>
<dbReference type="InterPro" id="IPR015422">
    <property type="entry name" value="PyrdxlP-dep_Trfase_small"/>
</dbReference>
<evidence type="ECO:0000256" key="5">
    <source>
        <dbReference type="ARBA" id="ARBA00013187"/>
    </source>
</evidence>
<evidence type="ECO:0000256" key="12">
    <source>
        <dbReference type="RuleBase" id="RU003693"/>
    </source>
</evidence>
<keyword evidence="7" id="KW-0093">Biotin biosynthesis</keyword>
<gene>
    <name evidence="14" type="ORF">SAMN06265338_10465</name>
</gene>
<keyword evidence="6" id="KW-0808">Transferase</keyword>
<reference evidence="15" key="1">
    <citation type="submission" date="2017-06" db="EMBL/GenBank/DDBJ databases">
        <authorList>
            <person name="Varghese N."/>
            <person name="Submissions S."/>
        </authorList>
    </citation>
    <scope>NUCLEOTIDE SEQUENCE [LARGE SCALE GENOMIC DNA]</scope>
    <source>
        <strain evidence="15">DSM 137</strain>
    </source>
</reference>
<evidence type="ECO:0000256" key="1">
    <source>
        <dbReference type="ARBA" id="ARBA00001933"/>
    </source>
</evidence>
<sequence length="391" mass="41480">MAKVDPYRNYCAERAAQNRLRTLRSAALAPDGRIFRDGRKLINFAGNDYLGLSLHPALIATSRAYLELFGAGVAASRLVTGDHPAFVELEKKIAEAKRQESALVLASGYQTNLTALAALADPEVAGRPVTVLADRLAHHSLLQGAQLSGARLMRFRHNDYGHLEDLLRARTSRGEFCLVVTESVFGMDGDLADLWQISHLAKQFDALLYVDEAHATGVFGSRGYGLCEDFSEGVDVAMGTFGKALGGYGSYLALPRVLREFLINRCGGLIYSTGVPPAVLGAMTAALDLAPKLAAERAALLAAAEDLRIRLRGAGFDCGASASQIVPVLIGGETETLDLAAQLDERGFLVAAIRPPTVPPGTARLRLSLSAAHSAADIAALADALIECGGR</sequence>
<dbReference type="Gene3D" id="3.40.640.10">
    <property type="entry name" value="Type I PLP-dependent aspartate aminotransferase-like (Major domain)"/>
    <property type="match status" value="1"/>
</dbReference>
<dbReference type="Pfam" id="PF00155">
    <property type="entry name" value="Aminotran_1_2"/>
    <property type="match status" value="1"/>
</dbReference>
<dbReference type="PROSITE" id="PS00599">
    <property type="entry name" value="AA_TRANSFER_CLASS_2"/>
    <property type="match status" value="1"/>
</dbReference>
<dbReference type="InterPro" id="IPR050087">
    <property type="entry name" value="AON_synthase_class-II"/>
</dbReference>
<keyword evidence="15" id="KW-1185">Reference proteome</keyword>
<dbReference type="InterPro" id="IPR015421">
    <property type="entry name" value="PyrdxlP-dep_Trfase_major"/>
</dbReference>
<evidence type="ECO:0000256" key="4">
    <source>
        <dbReference type="ARBA" id="ARBA00011738"/>
    </source>
</evidence>
<dbReference type="InterPro" id="IPR004839">
    <property type="entry name" value="Aminotransferase_I/II_large"/>
</dbReference>
<dbReference type="EMBL" id="FYDG01000004">
    <property type="protein sequence ID" value="SNB70990.1"/>
    <property type="molecule type" value="Genomic_DNA"/>
</dbReference>
<dbReference type="EC" id="2.3.1.47" evidence="5"/>
<comment type="pathway">
    <text evidence="2">Cofactor biosynthesis; biotin biosynthesis.</text>
</comment>
<protein>
    <recommendedName>
        <fullName evidence="5">8-amino-7-oxononanoate synthase</fullName>
        <ecNumber evidence="5">2.3.1.47</ecNumber>
    </recommendedName>
    <alternativeName>
        <fullName evidence="9">7-keto-8-amino-pelargonic acid synthase</fullName>
    </alternativeName>
    <alternativeName>
        <fullName evidence="10">8-amino-7-ketopelargonate synthase</fullName>
    </alternativeName>
</protein>
<evidence type="ECO:0000256" key="2">
    <source>
        <dbReference type="ARBA" id="ARBA00004746"/>
    </source>
</evidence>
<evidence type="ECO:0000259" key="13">
    <source>
        <dbReference type="Pfam" id="PF00155"/>
    </source>
</evidence>
<dbReference type="AlphaFoldDB" id="A0A212RFN0"/>
<dbReference type="SUPFAM" id="SSF53383">
    <property type="entry name" value="PLP-dependent transferases"/>
    <property type="match status" value="1"/>
</dbReference>
<keyword evidence="8 12" id="KW-0663">Pyridoxal phosphate</keyword>
<comment type="cofactor">
    <cofactor evidence="1 12">
        <name>pyridoxal 5'-phosphate</name>
        <dbReference type="ChEBI" id="CHEBI:597326"/>
    </cofactor>
</comment>
<evidence type="ECO:0000313" key="15">
    <source>
        <dbReference type="Proteomes" id="UP000198418"/>
    </source>
</evidence>
<dbReference type="RefSeq" id="WP_088520535.1">
    <property type="nucleotide sequence ID" value="NZ_FYDG01000004.1"/>
</dbReference>